<proteinExistence type="predicted"/>
<reference evidence="1" key="1">
    <citation type="submission" date="2021-02" db="EMBL/GenBank/DDBJ databases">
        <authorList>
            <consortium name="DOE Joint Genome Institute"/>
            <person name="Ahrendt S."/>
            <person name="Looney B.P."/>
            <person name="Miyauchi S."/>
            <person name="Morin E."/>
            <person name="Drula E."/>
            <person name="Courty P.E."/>
            <person name="Chicoki N."/>
            <person name="Fauchery L."/>
            <person name="Kohler A."/>
            <person name="Kuo A."/>
            <person name="Labutti K."/>
            <person name="Pangilinan J."/>
            <person name="Lipzen A."/>
            <person name="Riley R."/>
            <person name="Andreopoulos W."/>
            <person name="He G."/>
            <person name="Johnson J."/>
            <person name="Barry K.W."/>
            <person name="Grigoriev I.V."/>
            <person name="Nagy L."/>
            <person name="Hibbett D."/>
            <person name="Henrissat B."/>
            <person name="Matheny P.B."/>
            <person name="Labbe J."/>
            <person name="Martin F."/>
        </authorList>
    </citation>
    <scope>NUCLEOTIDE SEQUENCE</scope>
    <source>
        <strain evidence="1">FP105234-sp</strain>
    </source>
</reference>
<feature type="non-terminal residue" evidence="1">
    <location>
        <position position="1"/>
    </location>
</feature>
<comment type="caution">
    <text evidence="1">The sequence shown here is derived from an EMBL/GenBank/DDBJ whole genome shotgun (WGS) entry which is preliminary data.</text>
</comment>
<protein>
    <submittedName>
        <fullName evidence="1">Uncharacterized protein</fullName>
    </submittedName>
</protein>
<organism evidence="1 2">
    <name type="scientific">Auriscalpium vulgare</name>
    <dbReference type="NCBI Taxonomy" id="40419"/>
    <lineage>
        <taxon>Eukaryota</taxon>
        <taxon>Fungi</taxon>
        <taxon>Dikarya</taxon>
        <taxon>Basidiomycota</taxon>
        <taxon>Agaricomycotina</taxon>
        <taxon>Agaricomycetes</taxon>
        <taxon>Russulales</taxon>
        <taxon>Auriscalpiaceae</taxon>
        <taxon>Auriscalpium</taxon>
    </lineage>
</organism>
<keyword evidence="2" id="KW-1185">Reference proteome</keyword>
<reference evidence="1" key="2">
    <citation type="journal article" date="2022" name="New Phytol.">
        <title>Evolutionary transition to the ectomycorrhizal habit in the genomes of a hyperdiverse lineage of mushroom-forming fungi.</title>
        <authorList>
            <person name="Looney B."/>
            <person name="Miyauchi S."/>
            <person name="Morin E."/>
            <person name="Drula E."/>
            <person name="Courty P.E."/>
            <person name="Kohler A."/>
            <person name="Kuo A."/>
            <person name="LaButti K."/>
            <person name="Pangilinan J."/>
            <person name="Lipzen A."/>
            <person name="Riley R."/>
            <person name="Andreopoulos W."/>
            <person name="He G."/>
            <person name="Johnson J."/>
            <person name="Nolan M."/>
            <person name="Tritt A."/>
            <person name="Barry K.W."/>
            <person name="Grigoriev I.V."/>
            <person name="Nagy L.G."/>
            <person name="Hibbett D."/>
            <person name="Henrissat B."/>
            <person name="Matheny P.B."/>
            <person name="Labbe J."/>
            <person name="Martin F.M."/>
        </authorList>
    </citation>
    <scope>NUCLEOTIDE SEQUENCE</scope>
    <source>
        <strain evidence="1">FP105234-sp</strain>
    </source>
</reference>
<evidence type="ECO:0000313" key="1">
    <source>
        <dbReference type="EMBL" id="KAI0039814.1"/>
    </source>
</evidence>
<name>A0ACB8R6S2_9AGAM</name>
<evidence type="ECO:0000313" key="2">
    <source>
        <dbReference type="Proteomes" id="UP000814033"/>
    </source>
</evidence>
<accession>A0ACB8R6S2</accession>
<feature type="non-terminal residue" evidence="1">
    <location>
        <position position="105"/>
    </location>
</feature>
<sequence length="105" mass="11962">RPDEVQGWIQSAQPWHKGRIGDLDKFVKACEDWWRALQPADRFNSACDFMVPTASMDWSSVLIASNNGLLSVMAALLWWGWAVKDDDGYPHERWLTVVVDVSTVL</sequence>
<dbReference type="Proteomes" id="UP000814033">
    <property type="component" value="Unassembled WGS sequence"/>
</dbReference>
<dbReference type="EMBL" id="MU276260">
    <property type="protein sequence ID" value="KAI0039814.1"/>
    <property type="molecule type" value="Genomic_DNA"/>
</dbReference>
<gene>
    <name evidence="1" type="ORF">FA95DRAFT_1473409</name>
</gene>